<proteinExistence type="predicted"/>
<evidence type="ECO:0000256" key="1">
    <source>
        <dbReference type="SAM" id="MobiDB-lite"/>
    </source>
</evidence>
<reference evidence="3" key="1">
    <citation type="submission" date="2020-05" db="EMBL/GenBank/DDBJ databases">
        <title>Frigoriglobus tundricola gen. nov., sp. nov., a psychrotolerant cellulolytic planctomycete of the family Gemmataceae with two divergent copies of 16S rRNA gene.</title>
        <authorList>
            <person name="Kulichevskaya I.S."/>
            <person name="Ivanova A.A."/>
            <person name="Naumoff D.G."/>
            <person name="Beletsky A.V."/>
            <person name="Rijpstra W.I.C."/>
            <person name="Sinninghe Damste J.S."/>
            <person name="Mardanov A.V."/>
            <person name="Ravin N.V."/>
            <person name="Dedysh S.N."/>
        </authorList>
    </citation>
    <scope>NUCLEOTIDE SEQUENCE [LARGE SCALE GENOMIC DNA]</scope>
    <source>
        <strain evidence="3">PL17</strain>
    </source>
</reference>
<dbReference type="KEGG" id="ftj:FTUN_8961"/>
<feature type="compositionally biased region" description="Basic residues" evidence="1">
    <location>
        <begin position="765"/>
        <end position="774"/>
    </location>
</feature>
<feature type="compositionally biased region" description="Basic and acidic residues" evidence="1">
    <location>
        <begin position="732"/>
        <end position="744"/>
    </location>
</feature>
<evidence type="ECO:0000313" key="3">
    <source>
        <dbReference type="Proteomes" id="UP000503447"/>
    </source>
</evidence>
<gene>
    <name evidence="2" type="ORF">FTUN_8961</name>
</gene>
<organism evidence="2 3">
    <name type="scientific">Frigoriglobus tundricola</name>
    <dbReference type="NCBI Taxonomy" id="2774151"/>
    <lineage>
        <taxon>Bacteria</taxon>
        <taxon>Pseudomonadati</taxon>
        <taxon>Planctomycetota</taxon>
        <taxon>Planctomycetia</taxon>
        <taxon>Gemmatales</taxon>
        <taxon>Gemmataceae</taxon>
        <taxon>Frigoriglobus</taxon>
    </lineage>
</organism>
<evidence type="ECO:0000313" key="2">
    <source>
        <dbReference type="EMBL" id="QJX01317.1"/>
    </source>
</evidence>
<feature type="region of interest" description="Disordered" evidence="1">
    <location>
        <begin position="629"/>
        <end position="966"/>
    </location>
</feature>
<evidence type="ECO:0008006" key="4">
    <source>
        <dbReference type="Google" id="ProtNLM"/>
    </source>
</evidence>
<keyword evidence="3" id="KW-1185">Reference proteome</keyword>
<dbReference type="Proteomes" id="UP000503447">
    <property type="component" value="Chromosome"/>
</dbReference>
<protein>
    <recommendedName>
        <fullName evidence="4">Glycosyltransferase 2-like domain-containing protein</fullName>
    </recommendedName>
</protein>
<accession>A0A6M5Z629</accession>
<name>A0A6M5Z629_9BACT</name>
<feature type="compositionally biased region" description="Gly residues" evidence="1">
    <location>
        <begin position="663"/>
        <end position="678"/>
    </location>
</feature>
<dbReference type="AlphaFoldDB" id="A0A6M5Z629"/>
<dbReference type="EMBL" id="CP053452">
    <property type="protein sequence ID" value="QJX01317.1"/>
    <property type="molecule type" value="Genomic_DNA"/>
</dbReference>
<feature type="compositionally biased region" description="Low complexity" evidence="1">
    <location>
        <begin position="827"/>
        <end position="850"/>
    </location>
</feature>
<sequence>MRSVAHCSVAVGPVMPGWGSWDWVGTFLVEHLGGPFRATTFAPGEVPDADVVLVVKHAPPPAWVDAVAARAAVIYCPIDYYGAAAEIDADADWLRRCARVLVHCRRLQPYFAPFAPAAYVDHPLKFAAPVRKTFRPTGPVLWVGVRSNLPALVAWVNAHPLPAPLDVLTNPEAPGHVPEPAALGFPPDREVRVHEWSPERHRAFVERARAALDVKGDDFRARHKPPAKALDFVGSGLPLAMNPGTSPVEHLAGLGLQVPSPLDVNRWLSERYWKETRHLGERLGRDLAPERVARRFRSAVEAALAARPEAVTVPAPARRPRAPAPDPRPVVPAAPGPELRLYGLLITKDDHPVFADWCRDQLRFYDAVVCLDGSAGDETARAAAAFGDTLIYLHERDFDIPHKTDHGLRAVVHDQIVARFGTGHWVMCCHADEFCYHDPRKVAAEAVRGGFDQVSWFSPHFYPHPDEWPDWPWLRHLPVPERFAHFHWSYKGDGFPWCEDRLYRAGPGVAWDRVTHGNVRPNGLTAPAPFHPTLRHFKVLVTDPAFYDVSASAAHYGTHWVGTGGRTGVPFPVREPKDLFVAAVKNYARCDRFDGTFPPAWDIGAAFRADPPDTFGGVARRYREARALAARGDHAGAAERLAARWTPTRGGGVRGARQERPGRSGGGRGRSRPGGGGPPRRPPARSGLCPGPDEPRRAGRRPRGADRSGSGARGRARVGRAGGGDQLPVQLADDRGRERPHGRADPVPGRGRVRRQAPLRAVRPVGHRGRHRAHPAPGRARSVHRGRVDRGPNRGAVPVRDRRVRPGLGGADGLVEHETGPGRRGRGPALRPAAPGAGVPVPAQQRAAAPGRRRAAAPVHPAPARDPRRVPGASGTWTTRPATCTGPNGRWRASARRSTATPWSARSRGRRRCWRSTRSPRLWSSRTRGTCGWSRPGWPRTGSRGRSRPSGAPPPPPGACGSCSPD</sequence>
<feature type="compositionally biased region" description="Low complexity" evidence="1">
    <location>
        <begin position="890"/>
        <end position="906"/>
    </location>
</feature>
<feature type="compositionally biased region" description="Polar residues" evidence="1">
    <location>
        <begin position="875"/>
        <end position="886"/>
    </location>
</feature>
<feature type="compositionally biased region" description="Low complexity" evidence="1">
    <location>
        <begin position="934"/>
        <end position="950"/>
    </location>
</feature>